<dbReference type="EMBL" id="JBJDQH010000003">
    <property type="protein sequence ID" value="MFK4264985.1"/>
    <property type="molecule type" value="Genomic_DNA"/>
</dbReference>
<evidence type="ECO:0000256" key="1">
    <source>
        <dbReference type="SAM" id="MobiDB-lite"/>
    </source>
</evidence>
<gene>
    <name evidence="3" type="ORF">ACI2L5_08575</name>
</gene>
<feature type="domain" description="DUF397" evidence="2">
    <location>
        <begin position="23"/>
        <end position="69"/>
    </location>
</feature>
<evidence type="ECO:0000313" key="3">
    <source>
        <dbReference type="EMBL" id="MFK4264985.1"/>
    </source>
</evidence>
<proteinExistence type="predicted"/>
<accession>A0ABW8LJT0</accession>
<feature type="region of interest" description="Disordered" evidence="1">
    <location>
        <begin position="1"/>
        <end position="30"/>
    </location>
</feature>
<keyword evidence="4" id="KW-1185">Reference proteome</keyword>
<name>A0ABW8LJT0_9ACTN</name>
<evidence type="ECO:0000313" key="4">
    <source>
        <dbReference type="Proteomes" id="UP001620295"/>
    </source>
</evidence>
<dbReference type="InterPro" id="IPR007278">
    <property type="entry name" value="DUF397"/>
</dbReference>
<sequence>MRGRRGECGALLGAGVGHLDPDHSGSEGGECVEVATRPDADTVHIRDSKNTTGPILTVTPDAWTQFVGFAAHR</sequence>
<reference evidence="3 4" key="1">
    <citation type="submission" date="2024-11" db="EMBL/GenBank/DDBJ databases">
        <title>The Natural Products Discovery Center: Release of the First 8490 Sequenced Strains for Exploring Actinobacteria Biosynthetic Diversity.</title>
        <authorList>
            <person name="Kalkreuter E."/>
            <person name="Kautsar S.A."/>
            <person name="Yang D."/>
            <person name="Bader C.D."/>
            <person name="Teijaro C.N."/>
            <person name="Fluegel L."/>
            <person name="Davis C.M."/>
            <person name="Simpson J.R."/>
            <person name="Lauterbach L."/>
            <person name="Steele A.D."/>
            <person name="Gui C."/>
            <person name="Meng S."/>
            <person name="Li G."/>
            <person name="Viehrig K."/>
            <person name="Ye F."/>
            <person name="Su P."/>
            <person name="Kiefer A.F."/>
            <person name="Nichols A."/>
            <person name="Cepeda A.J."/>
            <person name="Yan W."/>
            <person name="Fan B."/>
            <person name="Jiang Y."/>
            <person name="Adhikari A."/>
            <person name="Zheng C.-J."/>
            <person name="Schuster L."/>
            <person name="Cowan T.M."/>
            <person name="Smanski M.J."/>
            <person name="Chevrette M.G."/>
            <person name="De Carvalho L.P.S."/>
            <person name="Shen B."/>
        </authorList>
    </citation>
    <scope>NUCLEOTIDE SEQUENCE [LARGE SCALE GENOMIC DNA]</scope>
    <source>
        <strain evidence="3 4">NPDC020863</strain>
    </source>
</reference>
<organism evidence="3 4">
    <name type="scientific">Streptomyces milbemycinicus</name>
    <dbReference type="NCBI Taxonomy" id="476552"/>
    <lineage>
        <taxon>Bacteria</taxon>
        <taxon>Bacillati</taxon>
        <taxon>Actinomycetota</taxon>
        <taxon>Actinomycetes</taxon>
        <taxon>Kitasatosporales</taxon>
        <taxon>Streptomycetaceae</taxon>
        <taxon>Streptomyces</taxon>
    </lineage>
</organism>
<protein>
    <submittedName>
        <fullName evidence="3">DUF397 domain-containing protein</fullName>
    </submittedName>
</protein>
<evidence type="ECO:0000259" key="2">
    <source>
        <dbReference type="Pfam" id="PF04149"/>
    </source>
</evidence>
<dbReference type="RefSeq" id="WP_358634598.1">
    <property type="nucleotide sequence ID" value="NZ_JBFACG010000011.1"/>
</dbReference>
<dbReference type="Pfam" id="PF04149">
    <property type="entry name" value="DUF397"/>
    <property type="match status" value="1"/>
</dbReference>
<comment type="caution">
    <text evidence="3">The sequence shown here is derived from an EMBL/GenBank/DDBJ whole genome shotgun (WGS) entry which is preliminary data.</text>
</comment>
<dbReference type="Proteomes" id="UP001620295">
    <property type="component" value="Unassembled WGS sequence"/>
</dbReference>